<evidence type="ECO:0000313" key="2">
    <source>
        <dbReference type="Proteomes" id="UP000309997"/>
    </source>
</evidence>
<name>A0ACC4CM05_POPAL</name>
<accession>A0ACC4CM05</accession>
<dbReference type="EMBL" id="RCHU02000003">
    <property type="protein sequence ID" value="KAL3598584.1"/>
    <property type="molecule type" value="Genomic_DNA"/>
</dbReference>
<comment type="caution">
    <text evidence="1">The sequence shown here is derived from an EMBL/GenBank/DDBJ whole genome shotgun (WGS) entry which is preliminary data.</text>
</comment>
<reference evidence="1 2" key="1">
    <citation type="journal article" date="2024" name="Plant Biotechnol. J.">
        <title>Genome and CRISPR/Cas9 system of a widespread forest tree (Populus alba) in the world.</title>
        <authorList>
            <person name="Liu Y.J."/>
            <person name="Jiang P.F."/>
            <person name="Han X.M."/>
            <person name="Li X.Y."/>
            <person name="Wang H.M."/>
            <person name="Wang Y.J."/>
            <person name="Wang X.X."/>
            <person name="Zeng Q.Y."/>
        </authorList>
    </citation>
    <scope>NUCLEOTIDE SEQUENCE [LARGE SCALE GENOMIC DNA]</scope>
    <source>
        <strain evidence="2">cv. PAL-ZL1</strain>
    </source>
</reference>
<sequence>MGRLDDSATVEIAGKIMIIAIIVLFLVVVFVIVLHLYAKWFWWRVEEPTQPQQSRRRQRRRFVFTPGQDPVRRGLDLSIRRSLPVVIFQSKDFPDGLECAVCLSDVVEGEKARSSVAPQAQGSSGNNNLNDLELNIPTQVSTGGGSLEEGPSSASSAPSSSSSSSAGGGHDESLVIDVPVHITDSLAEDQEPKLPPPARLRSLKRLLSREKRVPPNCSNGPVDV</sequence>
<dbReference type="Proteomes" id="UP000309997">
    <property type="component" value="Unassembled WGS sequence"/>
</dbReference>
<evidence type="ECO:0000313" key="1">
    <source>
        <dbReference type="EMBL" id="KAL3598584.1"/>
    </source>
</evidence>
<gene>
    <name evidence="1" type="ORF">D5086_006502</name>
</gene>
<proteinExistence type="predicted"/>
<protein>
    <submittedName>
        <fullName evidence="1">Uncharacterized protein</fullName>
    </submittedName>
</protein>
<organism evidence="1 2">
    <name type="scientific">Populus alba</name>
    <name type="common">White poplar</name>
    <dbReference type="NCBI Taxonomy" id="43335"/>
    <lineage>
        <taxon>Eukaryota</taxon>
        <taxon>Viridiplantae</taxon>
        <taxon>Streptophyta</taxon>
        <taxon>Embryophyta</taxon>
        <taxon>Tracheophyta</taxon>
        <taxon>Spermatophyta</taxon>
        <taxon>Magnoliopsida</taxon>
        <taxon>eudicotyledons</taxon>
        <taxon>Gunneridae</taxon>
        <taxon>Pentapetalae</taxon>
        <taxon>rosids</taxon>
        <taxon>fabids</taxon>
        <taxon>Malpighiales</taxon>
        <taxon>Salicaceae</taxon>
        <taxon>Saliceae</taxon>
        <taxon>Populus</taxon>
    </lineage>
</organism>
<keyword evidence="2" id="KW-1185">Reference proteome</keyword>